<comment type="caution">
    <text evidence="2">The sequence shown here is derived from an EMBL/GenBank/DDBJ whole genome shotgun (WGS) entry which is preliminary data.</text>
</comment>
<reference evidence="2" key="1">
    <citation type="submission" date="2021-12" db="EMBL/GenBank/DDBJ databases">
        <authorList>
            <person name="Rodrigo-Torres L."/>
            <person name="Arahal R. D."/>
            <person name="Lucena T."/>
        </authorList>
    </citation>
    <scope>NUCLEOTIDE SEQUENCE</scope>
    <source>
        <strain evidence="2">CECT 8226</strain>
    </source>
</reference>
<dbReference type="InterPro" id="IPR005532">
    <property type="entry name" value="SUMF_dom"/>
</dbReference>
<proteinExistence type="predicted"/>
<gene>
    <name evidence="2" type="primary">egtB</name>
    <name evidence="2" type="ORF">VHP8226_03492</name>
</gene>
<dbReference type="SUPFAM" id="SSF56436">
    <property type="entry name" value="C-type lectin-like"/>
    <property type="match status" value="1"/>
</dbReference>
<dbReference type="PANTHER" id="PTHR23150">
    <property type="entry name" value="SULFATASE MODIFYING FACTOR 1, 2"/>
    <property type="match status" value="1"/>
</dbReference>
<evidence type="ECO:0000313" key="3">
    <source>
        <dbReference type="Proteomes" id="UP000838160"/>
    </source>
</evidence>
<dbReference type="Proteomes" id="UP000838160">
    <property type="component" value="Unassembled WGS sequence"/>
</dbReference>
<dbReference type="InterPro" id="IPR016187">
    <property type="entry name" value="CTDL_fold"/>
</dbReference>
<dbReference type="Gene3D" id="3.90.1580.10">
    <property type="entry name" value="paralog of FGE (formylglycine-generating enzyme)"/>
    <property type="match status" value="1"/>
</dbReference>
<dbReference type="EC" id="1.14.99.50" evidence="2"/>
<protein>
    <submittedName>
        <fullName evidence="2">Hercynine oxygenase</fullName>
        <ecNumber evidence="2">1.14.99.50</ecNumber>
    </submittedName>
</protein>
<organism evidence="2 3">
    <name type="scientific">Vibrio hippocampi</name>
    <dbReference type="NCBI Taxonomy" id="654686"/>
    <lineage>
        <taxon>Bacteria</taxon>
        <taxon>Pseudomonadati</taxon>
        <taxon>Pseudomonadota</taxon>
        <taxon>Gammaproteobacteria</taxon>
        <taxon>Vibrionales</taxon>
        <taxon>Vibrionaceae</taxon>
        <taxon>Vibrio</taxon>
    </lineage>
</organism>
<name>A0ABN8DNW5_9VIBR</name>
<evidence type="ECO:0000259" key="1">
    <source>
        <dbReference type="Pfam" id="PF03781"/>
    </source>
</evidence>
<dbReference type="PANTHER" id="PTHR23150:SF19">
    <property type="entry name" value="FORMYLGLYCINE-GENERATING ENZYME"/>
    <property type="match status" value="1"/>
</dbReference>
<dbReference type="EMBL" id="CAKLCM010000003">
    <property type="protein sequence ID" value="CAH0529736.1"/>
    <property type="molecule type" value="Genomic_DNA"/>
</dbReference>
<sequence>MSLDEMILIPCGTAYVGSDTASESPKVLVDIPAFRISKYQVTNSQFRAFIESGGYEKADFWSKDGFAWLKESKQMQPAFWDESRYTGDNQPVTGISFFEAEAYARWANGRLPTEVEWEKAARGSQGIIYPWGQDEPTLAIANFSPDYVPIEIASVDVDKFPTNVSPFGCYQMAGNLYEWCSDYFHTDTPQKRNMSFYREERVSRRRVLKGGAWTTDASRLRAAARWSYTPDLRDNIIGFRIAQDVRS</sequence>
<keyword evidence="3" id="KW-1185">Reference proteome</keyword>
<dbReference type="GO" id="GO:0044875">
    <property type="term" value="F:gamma-glutamyl hercynylcysteine sulfoxide synthase activity"/>
    <property type="evidence" value="ECO:0007669"/>
    <property type="project" value="UniProtKB-EC"/>
</dbReference>
<evidence type="ECO:0000313" key="2">
    <source>
        <dbReference type="EMBL" id="CAH0529736.1"/>
    </source>
</evidence>
<dbReference type="Pfam" id="PF03781">
    <property type="entry name" value="FGE-sulfatase"/>
    <property type="match status" value="1"/>
</dbReference>
<accession>A0ABN8DNW5</accession>
<feature type="domain" description="Sulfatase-modifying factor enzyme-like" evidence="1">
    <location>
        <begin position="3"/>
        <end position="242"/>
    </location>
</feature>
<keyword evidence="2" id="KW-0560">Oxidoreductase</keyword>
<dbReference type="InterPro" id="IPR051043">
    <property type="entry name" value="Sulfatase_Mod_Factor_Kinase"/>
</dbReference>
<dbReference type="InterPro" id="IPR042095">
    <property type="entry name" value="SUMF_sf"/>
</dbReference>